<feature type="transmembrane region" description="Helical" evidence="1">
    <location>
        <begin position="49"/>
        <end position="72"/>
    </location>
</feature>
<proteinExistence type="predicted"/>
<evidence type="ECO:0000256" key="1">
    <source>
        <dbReference type="SAM" id="Phobius"/>
    </source>
</evidence>
<name>A0ABP7CG90_9MICC</name>
<accession>A0ABP7CG90</accession>
<feature type="transmembrane region" description="Helical" evidence="1">
    <location>
        <begin position="7"/>
        <end position="29"/>
    </location>
</feature>
<evidence type="ECO:0000313" key="2">
    <source>
        <dbReference type="EMBL" id="GAA3688803.1"/>
    </source>
</evidence>
<keyword evidence="3" id="KW-1185">Reference proteome</keyword>
<protein>
    <submittedName>
        <fullName evidence="2">Uncharacterized protein</fullName>
    </submittedName>
</protein>
<comment type="caution">
    <text evidence="2">The sequence shown here is derived from an EMBL/GenBank/DDBJ whole genome shotgun (WGS) entry which is preliminary data.</text>
</comment>
<dbReference type="RefSeq" id="WP_345151570.1">
    <property type="nucleotide sequence ID" value="NZ_BAABEO010000019.1"/>
</dbReference>
<keyword evidence="1" id="KW-0812">Transmembrane</keyword>
<dbReference type="EMBL" id="BAABEO010000019">
    <property type="protein sequence ID" value="GAA3688803.1"/>
    <property type="molecule type" value="Genomic_DNA"/>
</dbReference>
<gene>
    <name evidence="2" type="ORF">GCM10023081_27680</name>
</gene>
<sequence length="80" mass="8314">MSIKWDAFLIVAGTTWVSALALVALYSLAVRLMAVAEDDGRSRALARSGAYACFGLCALVVVFGIVLIVPALSKTILGVG</sequence>
<organism evidence="2 3">
    <name type="scientific">Arthrobacter ginkgonis</name>
    <dbReference type="NCBI Taxonomy" id="1630594"/>
    <lineage>
        <taxon>Bacteria</taxon>
        <taxon>Bacillati</taxon>
        <taxon>Actinomycetota</taxon>
        <taxon>Actinomycetes</taxon>
        <taxon>Micrococcales</taxon>
        <taxon>Micrococcaceae</taxon>
        <taxon>Arthrobacter</taxon>
    </lineage>
</organism>
<dbReference type="Proteomes" id="UP001500752">
    <property type="component" value="Unassembled WGS sequence"/>
</dbReference>
<keyword evidence="1" id="KW-1133">Transmembrane helix</keyword>
<keyword evidence="1" id="KW-0472">Membrane</keyword>
<reference evidence="3" key="1">
    <citation type="journal article" date="2019" name="Int. J. Syst. Evol. Microbiol.">
        <title>The Global Catalogue of Microorganisms (GCM) 10K type strain sequencing project: providing services to taxonomists for standard genome sequencing and annotation.</title>
        <authorList>
            <consortium name="The Broad Institute Genomics Platform"/>
            <consortium name="The Broad Institute Genome Sequencing Center for Infectious Disease"/>
            <person name="Wu L."/>
            <person name="Ma J."/>
        </authorList>
    </citation>
    <scope>NUCLEOTIDE SEQUENCE [LARGE SCALE GENOMIC DNA]</scope>
    <source>
        <strain evidence="3">JCM 30742</strain>
    </source>
</reference>
<evidence type="ECO:0000313" key="3">
    <source>
        <dbReference type="Proteomes" id="UP001500752"/>
    </source>
</evidence>